<gene>
    <name evidence="1" type="ORF">Tco_1058021</name>
</gene>
<protein>
    <submittedName>
        <fullName evidence="1">Uncharacterized protein</fullName>
    </submittedName>
</protein>
<reference evidence="1" key="2">
    <citation type="submission" date="2022-01" db="EMBL/GenBank/DDBJ databases">
        <authorList>
            <person name="Yamashiro T."/>
            <person name="Shiraishi A."/>
            <person name="Satake H."/>
            <person name="Nakayama K."/>
        </authorList>
    </citation>
    <scope>NUCLEOTIDE SEQUENCE</scope>
</reference>
<evidence type="ECO:0000313" key="1">
    <source>
        <dbReference type="EMBL" id="GJT83679.1"/>
    </source>
</evidence>
<sequence length="73" mass="7590">MPNRNNDDDDRGLLWKLPAVYSDKLGKVGPAFGLGAGCGLGFGVGLIGDGYVPNQEVVGSSPAMDENEIVLVL</sequence>
<comment type="caution">
    <text evidence="1">The sequence shown here is derived from an EMBL/GenBank/DDBJ whole genome shotgun (WGS) entry which is preliminary data.</text>
</comment>
<organism evidence="1 2">
    <name type="scientific">Tanacetum coccineum</name>
    <dbReference type="NCBI Taxonomy" id="301880"/>
    <lineage>
        <taxon>Eukaryota</taxon>
        <taxon>Viridiplantae</taxon>
        <taxon>Streptophyta</taxon>
        <taxon>Embryophyta</taxon>
        <taxon>Tracheophyta</taxon>
        <taxon>Spermatophyta</taxon>
        <taxon>Magnoliopsida</taxon>
        <taxon>eudicotyledons</taxon>
        <taxon>Gunneridae</taxon>
        <taxon>Pentapetalae</taxon>
        <taxon>asterids</taxon>
        <taxon>campanulids</taxon>
        <taxon>Asterales</taxon>
        <taxon>Asteraceae</taxon>
        <taxon>Asteroideae</taxon>
        <taxon>Anthemideae</taxon>
        <taxon>Anthemidinae</taxon>
        <taxon>Tanacetum</taxon>
    </lineage>
</organism>
<keyword evidence="2" id="KW-1185">Reference proteome</keyword>
<name>A0ABQ5H781_9ASTR</name>
<reference evidence="1" key="1">
    <citation type="journal article" date="2022" name="Int. J. Mol. Sci.">
        <title>Draft Genome of Tanacetum Coccineum: Genomic Comparison of Closely Related Tanacetum-Family Plants.</title>
        <authorList>
            <person name="Yamashiro T."/>
            <person name="Shiraishi A."/>
            <person name="Nakayama K."/>
            <person name="Satake H."/>
        </authorList>
    </citation>
    <scope>NUCLEOTIDE SEQUENCE</scope>
</reference>
<dbReference type="Proteomes" id="UP001151760">
    <property type="component" value="Unassembled WGS sequence"/>
</dbReference>
<dbReference type="EMBL" id="BQNB010019283">
    <property type="protein sequence ID" value="GJT83679.1"/>
    <property type="molecule type" value="Genomic_DNA"/>
</dbReference>
<accession>A0ABQ5H781</accession>
<proteinExistence type="predicted"/>
<evidence type="ECO:0000313" key="2">
    <source>
        <dbReference type="Proteomes" id="UP001151760"/>
    </source>
</evidence>